<reference evidence="2" key="1">
    <citation type="journal article" date="2023" name="GigaByte">
        <title>Genome assembly of the bearded iris, Iris pallida Lam.</title>
        <authorList>
            <person name="Bruccoleri R.E."/>
            <person name="Oakeley E.J."/>
            <person name="Faust A.M.E."/>
            <person name="Altorfer M."/>
            <person name="Dessus-Babus S."/>
            <person name="Burckhardt D."/>
            <person name="Oertli M."/>
            <person name="Naumann U."/>
            <person name="Petersen F."/>
            <person name="Wong J."/>
        </authorList>
    </citation>
    <scope>NUCLEOTIDE SEQUENCE</scope>
    <source>
        <strain evidence="2">GSM-AAB239-AS_SAM_17_03QT</strain>
    </source>
</reference>
<dbReference type="GO" id="GO:0016853">
    <property type="term" value="F:isomerase activity"/>
    <property type="evidence" value="ECO:0007669"/>
    <property type="project" value="UniProtKB-KW"/>
</dbReference>
<feature type="compositionally biased region" description="Basic and acidic residues" evidence="1">
    <location>
        <begin position="155"/>
        <end position="165"/>
    </location>
</feature>
<dbReference type="AlphaFoldDB" id="A0AAX6FI48"/>
<feature type="compositionally biased region" description="Basic and acidic residues" evidence="1">
    <location>
        <begin position="117"/>
        <end position="129"/>
    </location>
</feature>
<evidence type="ECO:0000256" key="1">
    <source>
        <dbReference type="SAM" id="MobiDB-lite"/>
    </source>
</evidence>
<reference evidence="2" key="2">
    <citation type="submission" date="2023-04" db="EMBL/GenBank/DDBJ databases">
        <authorList>
            <person name="Bruccoleri R.E."/>
            <person name="Oakeley E.J."/>
            <person name="Faust A.-M."/>
            <person name="Dessus-Babus S."/>
            <person name="Altorfer M."/>
            <person name="Burckhardt D."/>
            <person name="Oertli M."/>
            <person name="Naumann U."/>
            <person name="Petersen F."/>
            <person name="Wong J."/>
        </authorList>
    </citation>
    <scope>NUCLEOTIDE SEQUENCE</scope>
    <source>
        <strain evidence="2">GSM-AAB239-AS_SAM_17_03QT</strain>
        <tissue evidence="2">Leaf</tissue>
    </source>
</reference>
<keyword evidence="3" id="KW-1185">Reference proteome</keyword>
<dbReference type="EMBL" id="JANAVB010028398">
    <property type="protein sequence ID" value="KAJ6816040.1"/>
    <property type="molecule type" value="Genomic_DNA"/>
</dbReference>
<comment type="caution">
    <text evidence="2">The sequence shown here is derived from an EMBL/GenBank/DDBJ whole genome shotgun (WGS) entry which is preliminary data.</text>
</comment>
<accession>A0AAX6FI48</accession>
<protein>
    <submittedName>
        <fullName evidence="2">Peptidyl-prolyl cis-trans isomerase CYP57</fullName>
    </submittedName>
</protein>
<gene>
    <name evidence="2" type="ORF">M6B38_419370</name>
</gene>
<name>A0AAX6FI48_IRIPA</name>
<evidence type="ECO:0000313" key="2">
    <source>
        <dbReference type="EMBL" id="KAJ6816040.1"/>
    </source>
</evidence>
<dbReference type="Proteomes" id="UP001140949">
    <property type="component" value="Unassembled WGS sequence"/>
</dbReference>
<sequence length="165" mass="19057">MPSPRNNVEDIDGEGSKVEKLSIKRKGIGSEARAERIAKADSDLQLLNQAEQERQMQKQKKRRLHGREDDTLARLQKFKRSLATKHSAPTSNDLKDKQEGDDSEWTTNRLTFISEPAGKDGMTRRDDPNEYVLHDPLLEKGKEKFNRMQAKVKRREREWAGKSLM</sequence>
<feature type="region of interest" description="Disordered" evidence="1">
    <location>
        <begin position="142"/>
        <end position="165"/>
    </location>
</feature>
<keyword evidence="2" id="KW-0413">Isomerase</keyword>
<proteinExistence type="predicted"/>
<organism evidence="2 3">
    <name type="scientific">Iris pallida</name>
    <name type="common">Sweet iris</name>
    <dbReference type="NCBI Taxonomy" id="29817"/>
    <lineage>
        <taxon>Eukaryota</taxon>
        <taxon>Viridiplantae</taxon>
        <taxon>Streptophyta</taxon>
        <taxon>Embryophyta</taxon>
        <taxon>Tracheophyta</taxon>
        <taxon>Spermatophyta</taxon>
        <taxon>Magnoliopsida</taxon>
        <taxon>Liliopsida</taxon>
        <taxon>Asparagales</taxon>
        <taxon>Iridaceae</taxon>
        <taxon>Iridoideae</taxon>
        <taxon>Irideae</taxon>
        <taxon>Iris</taxon>
    </lineage>
</organism>
<evidence type="ECO:0000313" key="3">
    <source>
        <dbReference type="Proteomes" id="UP001140949"/>
    </source>
</evidence>
<feature type="region of interest" description="Disordered" evidence="1">
    <location>
        <begin position="50"/>
        <end position="129"/>
    </location>
</feature>